<name>A0A2T1HPM1_9HYPH</name>
<dbReference type="Proteomes" id="UP000239772">
    <property type="component" value="Unassembled WGS sequence"/>
</dbReference>
<protein>
    <submittedName>
        <fullName evidence="1">Uncharacterized protein</fullName>
    </submittedName>
</protein>
<accession>A0A2T1HPM1</accession>
<organism evidence="1 2">
    <name type="scientific">Alsobacter soli</name>
    <dbReference type="NCBI Taxonomy" id="2109933"/>
    <lineage>
        <taxon>Bacteria</taxon>
        <taxon>Pseudomonadati</taxon>
        <taxon>Pseudomonadota</taxon>
        <taxon>Alphaproteobacteria</taxon>
        <taxon>Hyphomicrobiales</taxon>
        <taxon>Alsobacteraceae</taxon>
        <taxon>Alsobacter</taxon>
    </lineage>
</organism>
<gene>
    <name evidence="1" type="ORF">SLNSH_17675</name>
</gene>
<proteinExistence type="predicted"/>
<dbReference type="RefSeq" id="WP_106338344.1">
    <property type="nucleotide sequence ID" value="NZ_PVZS01000022.1"/>
</dbReference>
<sequence length="81" mass="8819">MDVTQDELDGPARLRFCKLGESLLKPDGWESARRFPTLREALKAAATEEPPAGAAPFIVTNTGRTLKPEQLAVTWDAIQGP</sequence>
<evidence type="ECO:0000313" key="1">
    <source>
        <dbReference type="EMBL" id="PSC03618.1"/>
    </source>
</evidence>
<keyword evidence="2" id="KW-1185">Reference proteome</keyword>
<dbReference type="EMBL" id="PVZS01000022">
    <property type="protein sequence ID" value="PSC03618.1"/>
    <property type="molecule type" value="Genomic_DNA"/>
</dbReference>
<dbReference type="OrthoDB" id="8019703at2"/>
<comment type="caution">
    <text evidence="1">The sequence shown here is derived from an EMBL/GenBank/DDBJ whole genome shotgun (WGS) entry which is preliminary data.</text>
</comment>
<evidence type="ECO:0000313" key="2">
    <source>
        <dbReference type="Proteomes" id="UP000239772"/>
    </source>
</evidence>
<dbReference type="AlphaFoldDB" id="A0A2T1HPM1"/>
<reference evidence="2" key="1">
    <citation type="submission" date="2018-03" db="EMBL/GenBank/DDBJ databases">
        <authorList>
            <person name="Sun L."/>
            <person name="Liu H."/>
            <person name="Chen W."/>
            <person name="Huang K."/>
            <person name="Liu W."/>
            <person name="Gao X."/>
        </authorList>
    </citation>
    <scope>NUCLEOTIDE SEQUENCE [LARGE SCALE GENOMIC DNA]</scope>
    <source>
        <strain evidence="2">SH9</strain>
    </source>
</reference>